<dbReference type="InterPro" id="IPR039421">
    <property type="entry name" value="Type_1_exporter"/>
</dbReference>
<dbReference type="GO" id="GO:0005886">
    <property type="term" value="C:plasma membrane"/>
    <property type="evidence" value="ECO:0007669"/>
    <property type="project" value="UniProtKB-SubCell"/>
</dbReference>
<keyword evidence="4 6" id="KW-0472">Membrane</keyword>
<dbReference type="InterPro" id="IPR017871">
    <property type="entry name" value="ABC_transporter-like_CS"/>
</dbReference>
<dbReference type="InterPro" id="IPR011527">
    <property type="entry name" value="ABC1_TM_dom"/>
</dbReference>
<accession>A0A1H9SE50</accession>
<feature type="compositionally biased region" description="Basic and acidic residues" evidence="5">
    <location>
        <begin position="12"/>
        <end position="29"/>
    </location>
</feature>
<dbReference type="Pfam" id="PF00005">
    <property type="entry name" value="ABC_tran"/>
    <property type="match status" value="1"/>
</dbReference>
<dbReference type="InterPro" id="IPR003439">
    <property type="entry name" value="ABC_transporter-like_ATP-bd"/>
</dbReference>
<dbReference type="GO" id="GO:0015421">
    <property type="term" value="F:ABC-type oligopeptide transporter activity"/>
    <property type="evidence" value="ECO:0007669"/>
    <property type="project" value="TreeGrafter"/>
</dbReference>
<dbReference type="GO" id="GO:0005524">
    <property type="term" value="F:ATP binding"/>
    <property type="evidence" value="ECO:0007669"/>
    <property type="project" value="InterPro"/>
</dbReference>
<gene>
    <name evidence="9" type="ORF">SAMN05443377_1133</name>
</gene>
<dbReference type="Gene3D" id="1.20.1560.10">
    <property type="entry name" value="ABC transporter type 1, transmembrane domain"/>
    <property type="match status" value="1"/>
</dbReference>
<protein>
    <submittedName>
        <fullName evidence="9">ABC-type multidrug transport system, ATPase and permease component</fullName>
    </submittedName>
</protein>
<dbReference type="AlphaFoldDB" id="A0A1H9SE50"/>
<keyword evidence="2 6" id="KW-0812">Transmembrane</keyword>
<dbReference type="PROSITE" id="PS00211">
    <property type="entry name" value="ABC_TRANSPORTER_1"/>
    <property type="match status" value="1"/>
</dbReference>
<evidence type="ECO:0000259" key="8">
    <source>
        <dbReference type="PROSITE" id="PS50929"/>
    </source>
</evidence>
<dbReference type="PROSITE" id="PS50929">
    <property type="entry name" value="ABC_TM1F"/>
    <property type="match status" value="1"/>
</dbReference>
<dbReference type="PROSITE" id="PS50893">
    <property type="entry name" value="ABC_TRANSPORTER_2"/>
    <property type="match status" value="1"/>
</dbReference>
<dbReference type="GO" id="GO:0016887">
    <property type="term" value="F:ATP hydrolysis activity"/>
    <property type="evidence" value="ECO:0007669"/>
    <property type="project" value="InterPro"/>
</dbReference>
<dbReference type="OrthoDB" id="4966664at2"/>
<keyword evidence="3 6" id="KW-1133">Transmembrane helix</keyword>
<feature type="transmembrane region" description="Helical" evidence="6">
    <location>
        <begin position="48"/>
        <end position="71"/>
    </location>
</feature>
<feature type="domain" description="ABC transmembrane type-1" evidence="8">
    <location>
        <begin position="51"/>
        <end position="331"/>
    </location>
</feature>
<reference evidence="9 10" key="1">
    <citation type="submission" date="2016-10" db="EMBL/GenBank/DDBJ databases">
        <authorList>
            <person name="de Groot N.N."/>
        </authorList>
    </citation>
    <scope>NUCLEOTIDE SEQUENCE [LARGE SCALE GENOMIC DNA]</scope>
    <source>
        <strain evidence="9 10">DSM 16859</strain>
    </source>
</reference>
<dbReference type="PANTHER" id="PTHR43394">
    <property type="entry name" value="ATP-DEPENDENT PERMEASE MDL1, MITOCHONDRIAL"/>
    <property type="match status" value="1"/>
</dbReference>
<evidence type="ECO:0000256" key="5">
    <source>
        <dbReference type="SAM" id="MobiDB-lite"/>
    </source>
</evidence>
<dbReference type="Gene3D" id="3.40.50.300">
    <property type="entry name" value="P-loop containing nucleotide triphosphate hydrolases"/>
    <property type="match status" value="1"/>
</dbReference>
<dbReference type="SUPFAM" id="SSF52540">
    <property type="entry name" value="P-loop containing nucleoside triphosphate hydrolases"/>
    <property type="match status" value="1"/>
</dbReference>
<evidence type="ECO:0000313" key="9">
    <source>
        <dbReference type="EMBL" id="SER83320.1"/>
    </source>
</evidence>
<dbReference type="RefSeq" id="WP_091969580.1">
    <property type="nucleotide sequence ID" value="NZ_FOGZ01000013.1"/>
</dbReference>
<organism evidence="9 10">
    <name type="scientific">Propionibacterium cyclohexanicum</name>
    <dbReference type="NCBI Taxonomy" id="64702"/>
    <lineage>
        <taxon>Bacteria</taxon>
        <taxon>Bacillati</taxon>
        <taxon>Actinomycetota</taxon>
        <taxon>Actinomycetes</taxon>
        <taxon>Propionibacteriales</taxon>
        <taxon>Propionibacteriaceae</taxon>
        <taxon>Propionibacterium</taxon>
    </lineage>
</organism>
<feature type="region of interest" description="Disordered" evidence="5">
    <location>
        <begin position="1"/>
        <end position="31"/>
    </location>
</feature>
<feature type="transmembrane region" description="Helical" evidence="6">
    <location>
        <begin position="188"/>
        <end position="208"/>
    </location>
</feature>
<feature type="domain" description="ABC transporter" evidence="7">
    <location>
        <begin position="343"/>
        <end position="627"/>
    </location>
</feature>
<evidence type="ECO:0000259" key="7">
    <source>
        <dbReference type="PROSITE" id="PS50893"/>
    </source>
</evidence>
<evidence type="ECO:0000256" key="6">
    <source>
        <dbReference type="SAM" id="Phobius"/>
    </source>
</evidence>
<dbReference type="STRING" id="64702.SAMN05443377_1133"/>
<dbReference type="InterPro" id="IPR036640">
    <property type="entry name" value="ABC1_TM_sf"/>
</dbReference>
<evidence type="ECO:0000256" key="3">
    <source>
        <dbReference type="ARBA" id="ARBA00022989"/>
    </source>
</evidence>
<name>A0A1H9SE50_9ACTN</name>
<dbReference type="PANTHER" id="PTHR43394:SF1">
    <property type="entry name" value="ATP-BINDING CASSETTE SUB-FAMILY B MEMBER 10, MITOCHONDRIAL"/>
    <property type="match status" value="1"/>
</dbReference>
<evidence type="ECO:0000256" key="2">
    <source>
        <dbReference type="ARBA" id="ARBA00022692"/>
    </source>
</evidence>
<evidence type="ECO:0000256" key="4">
    <source>
        <dbReference type="ARBA" id="ARBA00023136"/>
    </source>
</evidence>
<comment type="subcellular location">
    <subcellularLocation>
        <location evidence="1">Cell membrane</location>
        <topology evidence="1">Multi-pass membrane protein</topology>
    </subcellularLocation>
</comment>
<dbReference type="Pfam" id="PF00664">
    <property type="entry name" value="ABC_membrane"/>
    <property type="match status" value="1"/>
</dbReference>
<dbReference type="InterPro" id="IPR027417">
    <property type="entry name" value="P-loop_NTPase"/>
</dbReference>
<keyword evidence="10" id="KW-1185">Reference proteome</keyword>
<proteinExistence type="predicted"/>
<dbReference type="Proteomes" id="UP000198815">
    <property type="component" value="Unassembled WGS sequence"/>
</dbReference>
<feature type="transmembrane region" description="Helical" evidence="6">
    <location>
        <begin position="267"/>
        <end position="292"/>
    </location>
</feature>
<feature type="transmembrane region" description="Helical" evidence="6">
    <location>
        <begin position="163"/>
        <end position="182"/>
    </location>
</feature>
<feature type="transmembrane region" description="Helical" evidence="6">
    <location>
        <begin position="83"/>
        <end position="103"/>
    </location>
</feature>
<evidence type="ECO:0000313" key="10">
    <source>
        <dbReference type="Proteomes" id="UP000198815"/>
    </source>
</evidence>
<dbReference type="SUPFAM" id="SSF90123">
    <property type="entry name" value="ABC transporter transmembrane region"/>
    <property type="match status" value="1"/>
</dbReference>
<dbReference type="EMBL" id="FOGZ01000013">
    <property type="protein sequence ID" value="SER83320.1"/>
    <property type="molecule type" value="Genomic_DNA"/>
</dbReference>
<evidence type="ECO:0000256" key="1">
    <source>
        <dbReference type="ARBA" id="ARBA00004651"/>
    </source>
</evidence>
<sequence>MQTFPPPVRAYTHAERPRDADTGPARDEPVTSSGLRFLCWSLWAERGLVSLSAGLGLLGLLPGALSPWFLGKAVDEGILAHDLGAALGWAAGLTGLIVVGVLCNRAAQTSGVAQWLSVMYRTTGLVARKVAQMGHVITRRIPTGEMLAIATSDTDTFGMFAECVGRAIAALVSFVVVALMVLSVSPQLGVVVLVAAPAMVALASPLLAPQQRAQRVERERSSILTGQATDIVAGLRVLRGIGGERTFGENYARQSQRVRAAGVQAGVWFAAIDSVSVLMSGGLLVLLTWLGAHQMIDGRLSPGALISFFGYATFLVQPMQTVFELALKSVQALVAARKTIGLLRQTPPWREPADPMEVDAARADIVDERSGFEARAGELTVIVCEHPDESAALADRLGRYLPADTAPVHGLEEDNDLDGRQQIARARERRAAERAAISRRDEQVAEERWGVSLGGIDLSRIPLHVLRREVLVSDAAAQVFSGPLQGVLDPHALATREQVERALWAVSGYDILDALPQGWASRIDERGSGVSGGQRQRLVLARALLADPAVLVLVEPTSAVDAHTEARIAERLSEYRKGRTTVLTTVSPLWLRFADRVVWLHDGRVGAAGTHRELMEREPGYRAVVVRGEGS</sequence>
<dbReference type="CDD" id="cd07346">
    <property type="entry name" value="ABC_6TM_exporters"/>
    <property type="match status" value="1"/>
</dbReference>